<reference evidence="2 3" key="1">
    <citation type="submission" date="2014-03" db="EMBL/GenBank/DDBJ databases">
        <title>Genomics of Bifidobacteria.</title>
        <authorList>
            <person name="Ventura M."/>
            <person name="Milani C."/>
            <person name="Lugli G.A."/>
        </authorList>
    </citation>
    <scope>NUCLEOTIDE SEQUENCE [LARGE SCALE GENOMIC DNA]</scope>
    <source>
        <strain evidence="2 3">DSM 23968</strain>
    </source>
</reference>
<gene>
    <name evidence="2" type="ORF">BSTEL_2026</name>
</gene>
<comment type="caution">
    <text evidence="2">The sequence shown here is derived from an EMBL/GenBank/DDBJ whole genome shotgun (WGS) entry which is preliminary data.</text>
</comment>
<protein>
    <submittedName>
        <fullName evidence="2">Uncharacterized protein</fullName>
    </submittedName>
</protein>
<evidence type="ECO:0000256" key="1">
    <source>
        <dbReference type="SAM" id="MobiDB-lite"/>
    </source>
</evidence>
<accession>A0A087D982</accession>
<evidence type="ECO:0000313" key="2">
    <source>
        <dbReference type="EMBL" id="KFI92082.1"/>
    </source>
</evidence>
<sequence length="73" mass="8006">MTQQHETPSTQPERSSGWPKPPRHDGQSWNEPKRADGKARQPSINANAQGAAKSARRAMPFKATGHKGGISFR</sequence>
<feature type="compositionally biased region" description="Polar residues" evidence="1">
    <location>
        <begin position="1"/>
        <end position="14"/>
    </location>
</feature>
<dbReference type="EMBL" id="JGZP01000031">
    <property type="protein sequence ID" value="KFI92082.1"/>
    <property type="molecule type" value="Genomic_DNA"/>
</dbReference>
<name>A0A087D982_9BIFI</name>
<feature type="region of interest" description="Disordered" evidence="1">
    <location>
        <begin position="1"/>
        <end position="73"/>
    </location>
</feature>
<dbReference type="Proteomes" id="UP000029004">
    <property type="component" value="Unassembled WGS sequence"/>
</dbReference>
<dbReference type="STRING" id="762211.BSTEL_2026"/>
<organism evidence="2 3">
    <name type="scientific">Bifidobacterium stellenboschense</name>
    <dbReference type="NCBI Taxonomy" id="762211"/>
    <lineage>
        <taxon>Bacteria</taxon>
        <taxon>Bacillati</taxon>
        <taxon>Actinomycetota</taxon>
        <taxon>Actinomycetes</taxon>
        <taxon>Bifidobacteriales</taxon>
        <taxon>Bifidobacteriaceae</taxon>
        <taxon>Bifidobacterium</taxon>
    </lineage>
</organism>
<dbReference type="AlphaFoldDB" id="A0A087D982"/>
<keyword evidence="3" id="KW-1185">Reference proteome</keyword>
<dbReference type="RefSeq" id="WP_034530364.1">
    <property type="nucleotide sequence ID" value="NZ_JGZP01000031.1"/>
</dbReference>
<dbReference type="OrthoDB" id="3233742at2"/>
<feature type="compositionally biased region" description="Basic and acidic residues" evidence="1">
    <location>
        <begin position="22"/>
        <end position="39"/>
    </location>
</feature>
<evidence type="ECO:0000313" key="3">
    <source>
        <dbReference type="Proteomes" id="UP000029004"/>
    </source>
</evidence>
<proteinExistence type="predicted"/>